<evidence type="ECO:0000313" key="2">
    <source>
        <dbReference type="EMBL" id="GIE93311.1"/>
    </source>
</evidence>
<feature type="transmembrane region" description="Helical" evidence="1">
    <location>
        <begin position="112"/>
        <end position="132"/>
    </location>
</feature>
<keyword evidence="1" id="KW-0812">Transmembrane</keyword>
<evidence type="ECO:0000256" key="1">
    <source>
        <dbReference type="SAM" id="Phobius"/>
    </source>
</evidence>
<proteinExistence type="predicted"/>
<feature type="transmembrane region" description="Helical" evidence="1">
    <location>
        <begin position="86"/>
        <end position="106"/>
    </location>
</feature>
<dbReference type="AlphaFoldDB" id="A0A919JYJ0"/>
<dbReference type="Proteomes" id="UP000636960">
    <property type="component" value="Unassembled WGS sequence"/>
</dbReference>
<sequence length="290" mass="30966">MAQGKIFNAGPIGAVAIVEPPVSQWYARRARVTALVVGLASDAAATAVLSVFVPLWAAVLLGAVSGLVLGVLAGVLVRIWPVLRALWWWSLEITASALLVAGWVTLAHAATWWLASMAVLLVAVVCTAVGPVRRFLVALSWCLLVRHRLRLCFTGIVRNATSGSGGSRPVPVPLLLWARPTPAGERVWLWLRPGLSLDDLEGKTARIAVACMAKQARVVAASERFAAFVRVDLGRRDALTGRIDLPLALLIPSLRNNNRTMPVSPALPPVGLELADIEVPPAPEPRGGRR</sequence>
<reference evidence="2" key="1">
    <citation type="submission" date="2021-01" db="EMBL/GenBank/DDBJ databases">
        <title>Whole genome shotgun sequence of Actinoplanes rishiriensis NBRC 108556.</title>
        <authorList>
            <person name="Komaki H."/>
            <person name="Tamura T."/>
        </authorList>
    </citation>
    <scope>NUCLEOTIDE SEQUENCE</scope>
    <source>
        <strain evidence="2">NBRC 108556</strain>
    </source>
</reference>
<comment type="caution">
    <text evidence="2">The sequence shown here is derived from an EMBL/GenBank/DDBJ whole genome shotgun (WGS) entry which is preliminary data.</text>
</comment>
<protein>
    <submittedName>
        <fullName evidence="2">Uncharacterized protein</fullName>
    </submittedName>
</protein>
<name>A0A919JYJ0_9ACTN</name>
<keyword evidence="1" id="KW-0472">Membrane</keyword>
<accession>A0A919JYJ0</accession>
<feature type="transmembrane region" description="Helical" evidence="1">
    <location>
        <begin position="59"/>
        <end position="79"/>
    </location>
</feature>
<dbReference type="EMBL" id="BOMV01000007">
    <property type="protein sequence ID" value="GIE93311.1"/>
    <property type="molecule type" value="Genomic_DNA"/>
</dbReference>
<gene>
    <name evidence="2" type="ORF">Ari01nite_07760</name>
</gene>
<organism evidence="2 3">
    <name type="scientific">Paractinoplanes rishiriensis</name>
    <dbReference type="NCBI Taxonomy" id="1050105"/>
    <lineage>
        <taxon>Bacteria</taxon>
        <taxon>Bacillati</taxon>
        <taxon>Actinomycetota</taxon>
        <taxon>Actinomycetes</taxon>
        <taxon>Micromonosporales</taxon>
        <taxon>Micromonosporaceae</taxon>
        <taxon>Paractinoplanes</taxon>
    </lineage>
</organism>
<evidence type="ECO:0000313" key="3">
    <source>
        <dbReference type="Proteomes" id="UP000636960"/>
    </source>
</evidence>
<keyword evidence="3" id="KW-1185">Reference proteome</keyword>
<feature type="transmembrane region" description="Helical" evidence="1">
    <location>
        <begin position="32"/>
        <end position="53"/>
    </location>
</feature>
<keyword evidence="1" id="KW-1133">Transmembrane helix</keyword>